<reference evidence="11 12" key="1">
    <citation type="journal article" date="2015" name="Mol. Plant Microbe Interact.">
        <title>Genome, transcriptome, and functional analyses of Penicillium expansum provide new insights into secondary metabolism and pathogenicity.</title>
        <authorList>
            <person name="Ballester A.R."/>
            <person name="Marcet-Houben M."/>
            <person name="Levin E."/>
            <person name="Sela N."/>
            <person name="Selma-Lazaro C."/>
            <person name="Carmona L."/>
            <person name="Wisniewski M."/>
            <person name="Droby S."/>
            <person name="Gonzalez-Candelas L."/>
            <person name="Gabaldon T."/>
        </authorList>
    </citation>
    <scope>NUCLEOTIDE SEQUENCE [LARGE SCALE GENOMIC DNA]</scope>
    <source>
        <strain evidence="11 12">MD-8</strain>
    </source>
</reference>
<dbReference type="Pfam" id="PF00732">
    <property type="entry name" value="GMC_oxred_N"/>
    <property type="match status" value="1"/>
</dbReference>
<evidence type="ECO:0000256" key="6">
    <source>
        <dbReference type="ARBA" id="ARBA00022630"/>
    </source>
</evidence>
<dbReference type="Proteomes" id="UP000030143">
    <property type="component" value="Unassembled WGS sequence"/>
</dbReference>
<dbReference type="GO" id="GO:0016614">
    <property type="term" value="F:oxidoreductase activity, acting on CH-OH group of donors"/>
    <property type="evidence" value="ECO:0007669"/>
    <property type="project" value="InterPro"/>
</dbReference>
<comment type="subcellular location">
    <subcellularLocation>
        <location evidence="2">Cell envelope</location>
    </subcellularLocation>
    <subcellularLocation>
        <location evidence="3">Cytoplasm</location>
    </subcellularLocation>
</comment>
<evidence type="ECO:0000313" key="11">
    <source>
        <dbReference type="EMBL" id="KGO51356.1"/>
    </source>
</evidence>
<dbReference type="GO" id="GO:0050660">
    <property type="term" value="F:flavin adenine dinucleotide binding"/>
    <property type="evidence" value="ECO:0007669"/>
    <property type="project" value="InterPro"/>
</dbReference>
<dbReference type="Gene3D" id="3.50.50.60">
    <property type="entry name" value="FAD/NAD(P)-binding domain"/>
    <property type="match status" value="2"/>
</dbReference>
<dbReference type="InterPro" id="IPR051473">
    <property type="entry name" value="P2Ox-like"/>
</dbReference>
<dbReference type="SUPFAM" id="SSF54373">
    <property type="entry name" value="FAD-linked reductases, C-terminal domain"/>
    <property type="match status" value="1"/>
</dbReference>
<evidence type="ECO:0000256" key="2">
    <source>
        <dbReference type="ARBA" id="ARBA00004196"/>
    </source>
</evidence>
<dbReference type="STRING" id="27334.A0A0A2J998"/>
<evidence type="ECO:0000313" key="12">
    <source>
        <dbReference type="Proteomes" id="UP000030143"/>
    </source>
</evidence>
<evidence type="ECO:0000256" key="3">
    <source>
        <dbReference type="ARBA" id="ARBA00004496"/>
    </source>
</evidence>
<dbReference type="InterPro" id="IPR000172">
    <property type="entry name" value="GMC_OxRdtase_N"/>
</dbReference>
<dbReference type="HOGENOM" id="CLU_023699_0_0_1"/>
<dbReference type="SUPFAM" id="SSF51905">
    <property type="entry name" value="FAD/NAD(P)-binding domain"/>
    <property type="match status" value="1"/>
</dbReference>
<sequence length="436" mass="47884">MAGQDITTDRLIVGSGPVGATYARKIMDLSANSQKKPKITMVTLEDEYTTSLKVALTCAAPEPHQVELPDKYRPEDWDKLMKEAKELINVNNTAFDETSLRQAIVKETSEKSFAGRQIESLPLACKKNATDSSVSWSSVSTILGDLIDPKSSTSQNFELLYSQLCTKLVFQDPSNKDNNQISHAIIKDLVQGKERKITARYYVICGGGIRNPQLLFSSGCEQSGSSERLPALGRYLSSRIQTLCQVILTKDLTDTVPRANSEVWQGLINEHKRKYPEDVIEIPKGDPDPQVALPFSQKKPWYTEIHRDAASAIPEEKLPFAMFGSNPVSGGKPSNAIDQRVVVHLQSFGYSTPNAANHLKFRTDITDMWGMPMGTTRVGTTKDDSCVNANSCVHNSTNLYIGGNSVIPTCIAGNPMLTTIAYAIKGASALYKKMAN</sequence>
<dbReference type="EMBL" id="JQFZ01000288">
    <property type="protein sequence ID" value="KGO51356.1"/>
    <property type="molecule type" value="Genomic_DNA"/>
</dbReference>
<comment type="similarity">
    <text evidence="4">Belongs to the GMC oxidoreductase family.</text>
</comment>
<evidence type="ECO:0000259" key="10">
    <source>
        <dbReference type="Pfam" id="PF05199"/>
    </source>
</evidence>
<evidence type="ECO:0000256" key="7">
    <source>
        <dbReference type="ARBA" id="ARBA00022827"/>
    </source>
</evidence>
<dbReference type="AlphaFoldDB" id="A0A0A2J998"/>
<keyword evidence="8" id="KW-0560">Oxidoreductase</keyword>
<comment type="cofactor">
    <cofactor evidence="1">
        <name>FAD</name>
        <dbReference type="ChEBI" id="CHEBI:57692"/>
    </cofactor>
</comment>
<accession>A0A0A2J998</accession>
<gene>
    <name evidence="11" type="ORF">PEX2_009230</name>
</gene>
<dbReference type="InterPro" id="IPR007867">
    <property type="entry name" value="GMC_OxRtase_C"/>
</dbReference>
<evidence type="ECO:0000256" key="5">
    <source>
        <dbReference type="ARBA" id="ARBA00022490"/>
    </source>
</evidence>
<dbReference type="GeneID" id="27673619"/>
<proteinExistence type="inferred from homology"/>
<feature type="domain" description="Glucose-methanol-choline oxidoreductase N-terminal" evidence="9">
    <location>
        <begin position="131"/>
        <end position="234"/>
    </location>
</feature>
<evidence type="ECO:0000256" key="1">
    <source>
        <dbReference type="ARBA" id="ARBA00001974"/>
    </source>
</evidence>
<dbReference type="RefSeq" id="XP_016594309.1">
    <property type="nucleotide sequence ID" value="XM_016738200.1"/>
</dbReference>
<dbReference type="Pfam" id="PF05199">
    <property type="entry name" value="GMC_oxred_C"/>
    <property type="match status" value="1"/>
</dbReference>
<keyword evidence="12" id="KW-1185">Reference proteome</keyword>
<protein>
    <submittedName>
        <fullName evidence="11">Glucose-methanol-choline oxidoreductase, N-terminal</fullName>
    </submittedName>
</protein>
<keyword evidence="7" id="KW-0274">FAD</keyword>
<evidence type="ECO:0000256" key="4">
    <source>
        <dbReference type="ARBA" id="ARBA00010790"/>
    </source>
</evidence>
<dbReference type="PANTHER" id="PTHR42784:SF1">
    <property type="entry name" value="PYRANOSE 2-OXIDASE"/>
    <property type="match status" value="1"/>
</dbReference>
<organism evidence="11 12">
    <name type="scientific">Penicillium expansum</name>
    <name type="common">Blue mold rot fungus</name>
    <dbReference type="NCBI Taxonomy" id="27334"/>
    <lineage>
        <taxon>Eukaryota</taxon>
        <taxon>Fungi</taxon>
        <taxon>Dikarya</taxon>
        <taxon>Ascomycota</taxon>
        <taxon>Pezizomycotina</taxon>
        <taxon>Eurotiomycetes</taxon>
        <taxon>Eurotiomycetidae</taxon>
        <taxon>Eurotiales</taxon>
        <taxon>Aspergillaceae</taxon>
        <taxon>Penicillium</taxon>
    </lineage>
</organism>
<feature type="domain" description="Glucose-methanol-choline oxidoreductase C-terminal" evidence="10">
    <location>
        <begin position="371"/>
        <end position="423"/>
    </location>
</feature>
<dbReference type="GO" id="GO:0005737">
    <property type="term" value="C:cytoplasm"/>
    <property type="evidence" value="ECO:0007669"/>
    <property type="project" value="UniProtKB-SubCell"/>
</dbReference>
<dbReference type="PANTHER" id="PTHR42784">
    <property type="entry name" value="PYRANOSE 2-OXIDASE"/>
    <property type="match status" value="1"/>
</dbReference>
<name>A0A0A2J998_PENEN</name>
<dbReference type="VEuPathDB" id="FungiDB:PEXP_007790"/>
<evidence type="ECO:0000259" key="9">
    <source>
        <dbReference type="Pfam" id="PF00732"/>
    </source>
</evidence>
<keyword evidence="5" id="KW-0963">Cytoplasm</keyword>
<evidence type="ECO:0000256" key="8">
    <source>
        <dbReference type="ARBA" id="ARBA00023002"/>
    </source>
</evidence>
<keyword evidence="6" id="KW-0285">Flavoprotein</keyword>
<comment type="caution">
    <text evidence="11">The sequence shown here is derived from an EMBL/GenBank/DDBJ whole genome shotgun (WGS) entry which is preliminary data.</text>
</comment>
<dbReference type="InterPro" id="IPR036188">
    <property type="entry name" value="FAD/NAD-bd_sf"/>
</dbReference>